<dbReference type="Proteomes" id="UP000199297">
    <property type="component" value="Unassembled WGS sequence"/>
</dbReference>
<dbReference type="Pfam" id="PF04246">
    <property type="entry name" value="RseC_MucC"/>
    <property type="match status" value="1"/>
</dbReference>
<sequence>MIEEQATVVAVDHDRVTVTSKIKSACSGCQQVDNCGSGQVAKAFPQKNLSLTLKSSLALKPGDTVVIGLQESAMLQAAWQVYIWPLIGLILASGISQWLVINAIFSHEAFALLFGGLGGVAGFLLAKRQQISSANCAKLAPKIVRLESQSITIAEIND</sequence>
<accession>A0A1H7JDR8</accession>
<dbReference type="EMBL" id="FOBI01000002">
    <property type="protein sequence ID" value="SEK72753.1"/>
    <property type="molecule type" value="Genomic_DNA"/>
</dbReference>
<proteinExistence type="predicted"/>
<name>A0A1H7JDR8_9GAMM</name>
<dbReference type="AlphaFoldDB" id="A0A1H7JDR8"/>
<keyword evidence="1" id="KW-0472">Membrane</keyword>
<keyword evidence="3" id="KW-1185">Reference proteome</keyword>
<dbReference type="OrthoDB" id="9795854at2"/>
<evidence type="ECO:0000313" key="2">
    <source>
        <dbReference type="EMBL" id="SEK72753.1"/>
    </source>
</evidence>
<keyword evidence="1" id="KW-0812">Transmembrane</keyword>
<protein>
    <submittedName>
        <fullName evidence="2">Positive regulator of sigma(E), RseC/MucC</fullName>
    </submittedName>
</protein>
<keyword evidence="1" id="KW-1133">Transmembrane helix</keyword>
<dbReference type="InterPro" id="IPR007359">
    <property type="entry name" value="SigmaE_reg_RseC_MucC"/>
</dbReference>
<dbReference type="InterPro" id="IPR026268">
    <property type="entry name" value="RseC"/>
</dbReference>
<gene>
    <name evidence="2" type="ORF">SAMN05216262_102208</name>
</gene>
<dbReference type="PIRSF" id="PIRSF004923">
    <property type="entry name" value="RseC"/>
    <property type="match status" value="1"/>
</dbReference>
<dbReference type="PANTHER" id="PTHR35867">
    <property type="entry name" value="PROTEIN RSEC"/>
    <property type="match status" value="1"/>
</dbReference>
<evidence type="ECO:0000256" key="1">
    <source>
        <dbReference type="SAM" id="Phobius"/>
    </source>
</evidence>
<reference evidence="3" key="1">
    <citation type="submission" date="2016-10" db="EMBL/GenBank/DDBJ databases">
        <authorList>
            <person name="Varghese N."/>
            <person name="Submissions S."/>
        </authorList>
    </citation>
    <scope>NUCLEOTIDE SEQUENCE [LARGE SCALE GENOMIC DNA]</scope>
    <source>
        <strain evidence="3">CGMCC 1.9127</strain>
    </source>
</reference>
<evidence type="ECO:0000313" key="3">
    <source>
        <dbReference type="Proteomes" id="UP000199297"/>
    </source>
</evidence>
<dbReference type="PANTHER" id="PTHR35867:SF1">
    <property type="entry name" value="PROTEIN RSEC"/>
    <property type="match status" value="1"/>
</dbReference>
<feature type="transmembrane region" description="Helical" evidence="1">
    <location>
        <begin position="107"/>
        <end position="126"/>
    </location>
</feature>
<feature type="transmembrane region" description="Helical" evidence="1">
    <location>
        <begin position="81"/>
        <end position="101"/>
    </location>
</feature>
<dbReference type="STRING" id="641665.GCA_002104455_01725"/>
<organism evidence="2 3">
    <name type="scientific">Colwellia chukchiensis</name>
    <dbReference type="NCBI Taxonomy" id="641665"/>
    <lineage>
        <taxon>Bacteria</taxon>
        <taxon>Pseudomonadati</taxon>
        <taxon>Pseudomonadota</taxon>
        <taxon>Gammaproteobacteria</taxon>
        <taxon>Alteromonadales</taxon>
        <taxon>Colwelliaceae</taxon>
        <taxon>Colwellia</taxon>
    </lineage>
</organism>
<dbReference type="RefSeq" id="WP_085283572.1">
    <property type="nucleotide sequence ID" value="NZ_FOBI01000002.1"/>
</dbReference>